<dbReference type="NCBIfam" id="TIGR01451">
    <property type="entry name" value="B_ant_repeat"/>
    <property type="match status" value="14"/>
</dbReference>
<feature type="domain" description="Choice-of-anchor A" evidence="2">
    <location>
        <begin position="6"/>
        <end position="260"/>
    </location>
</feature>
<proteinExistence type="predicted"/>
<dbReference type="Pfam" id="PF20597">
    <property type="entry name" value="pAdhesive_15"/>
    <property type="match status" value="1"/>
</dbReference>
<reference evidence="4 5" key="1">
    <citation type="submission" date="2020-02" db="EMBL/GenBank/DDBJ databases">
        <title>Paenibacillus sp. nov., isolated from rhizosphere soil of tomato.</title>
        <authorList>
            <person name="Weon H.-Y."/>
            <person name="Lee S.A."/>
        </authorList>
    </citation>
    <scope>NUCLEOTIDE SEQUENCE [LARGE SCALE GENOMIC DNA]</scope>
    <source>
        <strain evidence="4 5">14171R-81</strain>
    </source>
</reference>
<name>A0A6C0NYZ3_9BACL</name>
<accession>A0A6C0NYZ3</accession>
<protein>
    <submittedName>
        <fullName evidence="4">DUF11 domain-containing protein</fullName>
    </submittedName>
</protein>
<dbReference type="PANTHER" id="PTHR34819:SF3">
    <property type="entry name" value="CELL SURFACE PROTEIN"/>
    <property type="match status" value="1"/>
</dbReference>
<dbReference type="PANTHER" id="PTHR34819">
    <property type="entry name" value="LARGE CYSTEINE-RICH PERIPLASMIC PROTEIN OMCB"/>
    <property type="match status" value="1"/>
</dbReference>
<evidence type="ECO:0000259" key="1">
    <source>
        <dbReference type="Pfam" id="PF01345"/>
    </source>
</evidence>
<dbReference type="InterPro" id="IPR055354">
    <property type="entry name" value="DUF7507"/>
</dbReference>
<dbReference type="InterPro" id="IPR047589">
    <property type="entry name" value="DUF11_rpt"/>
</dbReference>
<feature type="domain" description="DUF7507" evidence="3">
    <location>
        <begin position="1198"/>
        <end position="1257"/>
    </location>
</feature>
<feature type="domain" description="DUF7507" evidence="3">
    <location>
        <begin position="689"/>
        <end position="774"/>
    </location>
</feature>
<feature type="domain" description="DUF7507" evidence="3">
    <location>
        <begin position="994"/>
        <end position="1082"/>
    </location>
</feature>
<keyword evidence="5" id="KW-1185">Reference proteome</keyword>
<dbReference type="InterPro" id="IPR001434">
    <property type="entry name" value="OmcB-like_DUF11"/>
</dbReference>
<feature type="domain" description="DUF7507" evidence="3">
    <location>
        <begin position="891"/>
        <end position="983"/>
    </location>
</feature>
<dbReference type="Proteomes" id="UP000479114">
    <property type="component" value="Chromosome"/>
</dbReference>
<feature type="domain" description="DUF7507" evidence="3">
    <location>
        <begin position="278"/>
        <end position="369"/>
    </location>
</feature>
<dbReference type="InterPro" id="IPR051172">
    <property type="entry name" value="Chlamydia_OmcB"/>
</dbReference>
<dbReference type="NCBIfam" id="TIGR04215">
    <property type="entry name" value="choice_anch_A"/>
    <property type="match status" value="1"/>
</dbReference>
<evidence type="ECO:0000259" key="3">
    <source>
        <dbReference type="Pfam" id="PF24346"/>
    </source>
</evidence>
<feature type="domain" description="DUF7507" evidence="3">
    <location>
        <begin position="1099"/>
        <end position="1183"/>
    </location>
</feature>
<feature type="domain" description="DUF7507" evidence="3">
    <location>
        <begin position="385"/>
        <end position="462"/>
    </location>
</feature>
<dbReference type="InterPro" id="IPR026588">
    <property type="entry name" value="Choice_anch_A"/>
</dbReference>
<feature type="domain" description="DUF11" evidence="1">
    <location>
        <begin position="1707"/>
        <end position="1810"/>
    </location>
</feature>
<organism evidence="4 5">
    <name type="scientific">Paenibacillus rhizovicinus</name>
    <dbReference type="NCBI Taxonomy" id="2704463"/>
    <lineage>
        <taxon>Bacteria</taxon>
        <taxon>Bacillati</taxon>
        <taxon>Bacillota</taxon>
        <taxon>Bacilli</taxon>
        <taxon>Bacillales</taxon>
        <taxon>Paenibacillaceae</taxon>
        <taxon>Paenibacillus</taxon>
    </lineage>
</organism>
<feature type="domain" description="DUF7507" evidence="3">
    <location>
        <begin position="1402"/>
        <end position="1489"/>
    </location>
</feature>
<dbReference type="EMBL" id="CP048286">
    <property type="protein sequence ID" value="QHW30913.1"/>
    <property type="molecule type" value="Genomic_DNA"/>
</dbReference>
<evidence type="ECO:0000313" key="5">
    <source>
        <dbReference type="Proteomes" id="UP000479114"/>
    </source>
</evidence>
<feature type="domain" description="DUF7507" evidence="3">
    <location>
        <begin position="1301"/>
        <end position="1387"/>
    </location>
</feature>
<evidence type="ECO:0000259" key="2">
    <source>
        <dbReference type="Pfam" id="PF20597"/>
    </source>
</evidence>
<dbReference type="Pfam" id="PF01345">
    <property type="entry name" value="DUF11"/>
    <property type="match status" value="1"/>
</dbReference>
<sequence length="1836" mass="189733">MACANLGVANDFNVFVLADHTQSFVDAGGRVAVGGNATYRSYGVGSSLNVSTTRADLIVGGKMDILQGTNFSGNSVISPSGTIVNYTMTNNNGVHPQPQIGTPVDFAAAAQFLTCASTSWGAMAATGTASVNFGQIVLTGTNPALNIFTINGNNVAGSGVSLASANGINIVTPAGSTVLVNISGTGVGFGNYAIFINGGQALPNNGAIILWNFFQATTAFNLNLSIKGSVLAPFAVWSAVGYGNIDGTMVAKSFINTTGSLEAHAIPFIGCLPEVFCTPHLTIRKTVNGSSSFSGTAGTPLVYVIQVSNTGGGTLTNVLVNDPLLGFSQTVPQLASGQEISFTINSEVQPGEPGSMYLNTATAKSDQTPQQSSSVTITIEGFLNVSLVKSADRLTAAPGDMIEYTFTVLNPGRAALQNVTLTDATLGLHLFFPTFTSGTIATYVYTVPLNAVIGSTFVNTAVLNASNLQAPVSAQASVLITETPTVTLMKTADRTTALPGDTIKYTVVVSNDSEFTTVYNLHLTDALISLDQSIAQLNPKASTMFEGMYTVPSGTPAGTIITNTAVLQSSLGTLSDTVQVTVAPAAKIGIAKTPRRPSVAPGDTVIYDIVVTNTGNIPLTNVVVSDPGLSFSTTIPTLPVGAQNASEAFFTVPLDTPAGTKFFNQATVTSNETPPASDTSEIIVAPVYSLSVHKQVAPSTAIPGETVEYTITVTNTSNDTITNVVVSDPTIGVMQTFVSMPAGSTVVIHAPFIIPADAVAGSVIPNTVSADSDQTPVRTSSTHVTVAANPLLTLTKSVTPDIANPGDNVTYTLILTNAGNIALTNVHLLDPSLGIDQTVPSLAIGTDFALSIPFTVPIVPPGTILTNTSTAVSDETPTPVEATAWVTVVAAPSITLAKSVSAASAAPGQTVTFSVSLTNNSLIPLTNVTLDDPFFGLTDTFPILQPGDTKVFTQDFTIPDGTTASTVFANVVTATSDQTPGVTAEADVTVLAVPGISITKTADVPAAFPGETVTYTIIVTNTGNTQLTNVLVTDDTPPLDSVVPVLGQGASSRFIIPYTLTGEDPPGTIIVNTAVARSTETGPVIANAAVLVTPLPSDSISIQKNAEPRIAAPGETVTYMIIVTNNTLITLFNIHVTDPMLGINETIAALASGNSVSLVFPFVIPAGTPGGTEFVNTATATVSGLSISASATVDILTSPSLTLTKTPDVQSALPGEQVNYTLTITNTGNIALTDIVVADPMIGFVTVVPLLAIGANQSFVVPFIVPPAPIGTIITNTSTATSDQTPEPVAATASISVGDPPTMAIAKTAVPASGAPGDLIAFTIVVTNTSAAILTNVIVTDPLLSWFEQIPVLLPGTSKTVVTHYPIPPFTAAGTIIVNTVTASSDQTLPVTAEAPILVIAAPSLSLRKIEDRVVSEPGSILDYAIEVTNTGNTPLTNVHLFDSLINLNETIAILRPQATVVLSIAFQIPLDAIAGSRIINIVTAVSDQTAPVQAMTNIRIGAAFSILVNKTAQSPTVQPGNAITFLTTITNTSNAALTNLFILDPLIELSETITSLAAGQTITFSSVLPVALNQPVHSQITNEVFVSTTETVVTSAQSTVTVLPGPRLHLTKDFPSLGYPGQRVQVTLVSANIGNQTVHNVRLTDALPHLSVHTAERLQDTTFTVYEFYTIPADAKLGSVIVNQAQLAADETDPVQVSKELLVVGLLVEKSAEPTTAELHGFVDYFIRVANPTPLPALEVVLRDPLATGTSLVPGSITVNGSIVADENLNDGLPLGTLHPGASVNVVFQVKIDADQPGDLLVNQAFASYTFISDFELRGTSPSNLVHVNIDDNEE</sequence>
<dbReference type="KEGG" id="prz:GZH47_08635"/>
<feature type="domain" description="DUF7507" evidence="3">
    <location>
        <begin position="587"/>
        <end position="673"/>
    </location>
</feature>
<dbReference type="RefSeq" id="WP_162639722.1">
    <property type="nucleotide sequence ID" value="NZ_CP048286.1"/>
</dbReference>
<feature type="domain" description="DUF7507" evidence="3">
    <location>
        <begin position="789"/>
        <end position="838"/>
    </location>
</feature>
<gene>
    <name evidence="4" type="ORF">GZH47_08635</name>
</gene>
<dbReference type="Pfam" id="PF24346">
    <property type="entry name" value="DUF7507"/>
    <property type="match status" value="11"/>
</dbReference>
<evidence type="ECO:0000313" key="4">
    <source>
        <dbReference type="EMBL" id="QHW30913.1"/>
    </source>
</evidence>